<keyword evidence="4" id="KW-1185">Reference proteome</keyword>
<gene>
    <name evidence="3" type="ORF">DM860_011670</name>
</gene>
<organism evidence="3 4">
    <name type="scientific">Cuscuta australis</name>
    <dbReference type="NCBI Taxonomy" id="267555"/>
    <lineage>
        <taxon>Eukaryota</taxon>
        <taxon>Viridiplantae</taxon>
        <taxon>Streptophyta</taxon>
        <taxon>Embryophyta</taxon>
        <taxon>Tracheophyta</taxon>
        <taxon>Spermatophyta</taxon>
        <taxon>Magnoliopsida</taxon>
        <taxon>eudicotyledons</taxon>
        <taxon>Gunneridae</taxon>
        <taxon>Pentapetalae</taxon>
        <taxon>asterids</taxon>
        <taxon>lamiids</taxon>
        <taxon>Solanales</taxon>
        <taxon>Convolvulaceae</taxon>
        <taxon>Cuscuteae</taxon>
        <taxon>Cuscuta</taxon>
        <taxon>Cuscuta subgen. Grammica</taxon>
        <taxon>Cuscuta sect. Cleistogrammica</taxon>
    </lineage>
</organism>
<dbReference type="Proteomes" id="UP000249390">
    <property type="component" value="Unassembled WGS sequence"/>
</dbReference>
<reference evidence="3 4" key="1">
    <citation type="submission" date="2018-06" db="EMBL/GenBank/DDBJ databases">
        <title>The Genome of Cuscuta australis (Dodder) Provides Insight into the Evolution of Plant Parasitism.</title>
        <authorList>
            <person name="Liu H."/>
        </authorList>
    </citation>
    <scope>NUCLEOTIDE SEQUENCE [LARGE SCALE GENOMIC DNA]</scope>
    <source>
        <strain evidence="4">cv. Yunnan</strain>
        <tissue evidence="3">Vines</tissue>
    </source>
</reference>
<proteinExistence type="predicted"/>
<evidence type="ECO:0000256" key="1">
    <source>
        <dbReference type="SAM" id="MobiDB-lite"/>
    </source>
</evidence>
<name>A0A328DK10_9ASTE</name>
<feature type="region of interest" description="Disordered" evidence="1">
    <location>
        <begin position="31"/>
        <end position="82"/>
    </location>
</feature>
<feature type="chain" id="PRO_5016448324" evidence="2">
    <location>
        <begin position="27"/>
        <end position="82"/>
    </location>
</feature>
<comment type="caution">
    <text evidence="3">The sequence shown here is derived from an EMBL/GenBank/DDBJ whole genome shotgun (WGS) entry which is preliminary data.</text>
</comment>
<sequence length="82" mass="8972">MALQFPAVPFLLLFLLLSAAAHLSDCRRELRVKPSGGDRQSATSSTSFRPNKFRFSSTPSPSENYFGPSKRLVPGGPNPLHN</sequence>
<evidence type="ECO:0000313" key="4">
    <source>
        <dbReference type="Proteomes" id="UP000249390"/>
    </source>
</evidence>
<keyword evidence="2" id="KW-0732">Signal</keyword>
<dbReference type="EMBL" id="NQVE01000143">
    <property type="protein sequence ID" value="RAL44393.1"/>
    <property type="molecule type" value="Genomic_DNA"/>
</dbReference>
<evidence type="ECO:0000256" key="2">
    <source>
        <dbReference type="SAM" id="SignalP"/>
    </source>
</evidence>
<evidence type="ECO:0000313" key="3">
    <source>
        <dbReference type="EMBL" id="RAL44393.1"/>
    </source>
</evidence>
<accession>A0A328DK10</accession>
<feature type="signal peptide" evidence="2">
    <location>
        <begin position="1"/>
        <end position="26"/>
    </location>
</feature>
<feature type="compositionally biased region" description="Polar residues" evidence="1">
    <location>
        <begin position="38"/>
        <end position="63"/>
    </location>
</feature>
<protein>
    <submittedName>
        <fullName evidence="3">Uncharacterized protein</fullName>
    </submittedName>
</protein>
<dbReference type="AlphaFoldDB" id="A0A328DK10"/>